<organism evidence="8 9">
    <name type="scientific">Thalassobaculum fulvum</name>
    <dbReference type="NCBI Taxonomy" id="1633335"/>
    <lineage>
        <taxon>Bacteria</taxon>
        <taxon>Pseudomonadati</taxon>
        <taxon>Pseudomonadota</taxon>
        <taxon>Alphaproteobacteria</taxon>
        <taxon>Rhodospirillales</taxon>
        <taxon>Thalassobaculaceae</taxon>
        <taxon>Thalassobaculum</taxon>
    </lineage>
</organism>
<feature type="binding site" evidence="6">
    <location>
        <position position="105"/>
    </location>
    <ligand>
        <name>S-adenosyl-L-methionine</name>
        <dbReference type="ChEBI" id="CHEBI:59789"/>
    </ligand>
</feature>
<dbReference type="InterPro" id="IPR023397">
    <property type="entry name" value="SAM-dep_MeTrfase_MraW_recog"/>
</dbReference>
<evidence type="ECO:0000256" key="6">
    <source>
        <dbReference type="HAMAP-Rule" id="MF_01007"/>
    </source>
</evidence>
<dbReference type="Gene3D" id="1.10.150.170">
    <property type="entry name" value="Putative methyltransferase TM0872, insert domain"/>
    <property type="match status" value="1"/>
</dbReference>
<dbReference type="Pfam" id="PF01795">
    <property type="entry name" value="Methyltransf_5"/>
    <property type="match status" value="1"/>
</dbReference>
<dbReference type="HAMAP" id="MF_01007">
    <property type="entry name" value="16SrRNA_methyltr_H"/>
    <property type="match status" value="1"/>
</dbReference>
<accession>A0A918XTM3</accession>
<dbReference type="Gene3D" id="3.40.50.150">
    <property type="entry name" value="Vaccinia Virus protein VP39"/>
    <property type="match status" value="1"/>
</dbReference>
<sequence>MTGVSPAAAQHVPVLLEPVVEALAPRDGGRYVDGTFGVGGYTRAILAAARCTVYAIDRDPDAIARARRLAAEYDGRLIPLEGRFGAMDRLVSEAGADRVEGVALDLGVSSPQLDEAERGFSFRFDGPLDMRMEKSGPSAADVVNKAGEQELADIIFHLGEERHSRRVARAIVAARTHGAIQRTGQLADIVRRVVPSAKSGGIDPATRTFQALRIHVNRELDELDHGLEAAERLLSPGGRLAVVSFHSLEDRRVKTFLRGRSGRTAGPSRHAAAAIAGPAEGPRPTFRVITGRPIGPTDEEAARNPRARSARLRVGERTDAPAWTAGNASTGEVA</sequence>
<comment type="catalytic activity">
    <reaction evidence="6">
        <text>cytidine(1402) in 16S rRNA + S-adenosyl-L-methionine = N(4)-methylcytidine(1402) in 16S rRNA + S-adenosyl-L-homocysteine + H(+)</text>
        <dbReference type="Rhea" id="RHEA:42928"/>
        <dbReference type="Rhea" id="RHEA-COMP:10286"/>
        <dbReference type="Rhea" id="RHEA-COMP:10287"/>
        <dbReference type="ChEBI" id="CHEBI:15378"/>
        <dbReference type="ChEBI" id="CHEBI:57856"/>
        <dbReference type="ChEBI" id="CHEBI:59789"/>
        <dbReference type="ChEBI" id="CHEBI:74506"/>
        <dbReference type="ChEBI" id="CHEBI:82748"/>
        <dbReference type="EC" id="2.1.1.199"/>
    </reaction>
</comment>
<reference evidence="8" key="1">
    <citation type="journal article" date="2014" name="Int. J. Syst. Evol. Microbiol.">
        <title>Complete genome sequence of Corynebacterium casei LMG S-19264T (=DSM 44701T), isolated from a smear-ripened cheese.</title>
        <authorList>
            <consortium name="US DOE Joint Genome Institute (JGI-PGF)"/>
            <person name="Walter F."/>
            <person name="Albersmeier A."/>
            <person name="Kalinowski J."/>
            <person name="Ruckert C."/>
        </authorList>
    </citation>
    <scope>NUCLEOTIDE SEQUENCE</scope>
    <source>
        <strain evidence="8">KCTC 42651</strain>
    </source>
</reference>
<dbReference type="NCBIfam" id="TIGR00006">
    <property type="entry name" value="16S rRNA (cytosine(1402)-N(4))-methyltransferase RsmH"/>
    <property type="match status" value="1"/>
</dbReference>
<dbReference type="SUPFAM" id="SSF81799">
    <property type="entry name" value="Putative methyltransferase TM0872, insert domain"/>
    <property type="match status" value="1"/>
</dbReference>
<protein>
    <recommendedName>
        <fullName evidence="6">Ribosomal RNA small subunit methyltransferase H</fullName>
        <ecNumber evidence="6">2.1.1.199</ecNumber>
    </recommendedName>
    <alternativeName>
        <fullName evidence="6">16S rRNA m(4)C1402 methyltransferase</fullName>
    </alternativeName>
    <alternativeName>
        <fullName evidence="6">rRNA (cytosine-N(4)-)-methyltransferase RsmH</fullName>
    </alternativeName>
</protein>
<name>A0A918XTM3_9PROT</name>
<dbReference type="PANTHER" id="PTHR11265">
    <property type="entry name" value="S-ADENOSYL-METHYLTRANSFERASE MRAW"/>
    <property type="match status" value="1"/>
</dbReference>
<dbReference type="FunFam" id="1.10.150.170:FF:000003">
    <property type="entry name" value="Ribosomal RNA small subunit methyltransferase H"/>
    <property type="match status" value="1"/>
</dbReference>
<dbReference type="RefSeq" id="WP_189991240.1">
    <property type="nucleotide sequence ID" value="NZ_BMZS01000007.1"/>
</dbReference>
<comment type="subcellular location">
    <subcellularLocation>
        <location evidence="6">Cytoplasm</location>
    </subcellularLocation>
</comment>
<keyword evidence="4 6" id="KW-0808">Transferase</keyword>
<proteinExistence type="inferred from homology"/>
<evidence type="ECO:0000256" key="7">
    <source>
        <dbReference type="SAM" id="MobiDB-lite"/>
    </source>
</evidence>
<evidence type="ECO:0000256" key="1">
    <source>
        <dbReference type="ARBA" id="ARBA00010396"/>
    </source>
</evidence>
<feature type="binding site" evidence="6">
    <location>
        <position position="112"/>
    </location>
    <ligand>
        <name>S-adenosyl-L-methionine</name>
        <dbReference type="ChEBI" id="CHEBI:59789"/>
    </ligand>
</feature>
<feature type="region of interest" description="Disordered" evidence="7">
    <location>
        <begin position="292"/>
        <end position="334"/>
    </location>
</feature>
<keyword evidence="9" id="KW-1185">Reference proteome</keyword>
<dbReference type="EMBL" id="BMZS01000007">
    <property type="protein sequence ID" value="GHD54114.1"/>
    <property type="molecule type" value="Genomic_DNA"/>
</dbReference>
<comment type="similarity">
    <text evidence="1 6">Belongs to the methyltransferase superfamily. RsmH family.</text>
</comment>
<dbReference type="GO" id="GO:0005737">
    <property type="term" value="C:cytoplasm"/>
    <property type="evidence" value="ECO:0007669"/>
    <property type="project" value="UniProtKB-SubCell"/>
</dbReference>
<feature type="binding site" evidence="6">
    <location>
        <begin position="39"/>
        <end position="41"/>
    </location>
    <ligand>
        <name>S-adenosyl-L-methionine</name>
        <dbReference type="ChEBI" id="CHEBI:59789"/>
    </ligand>
</feature>
<dbReference type="SUPFAM" id="SSF53335">
    <property type="entry name" value="S-adenosyl-L-methionine-dependent methyltransferases"/>
    <property type="match status" value="1"/>
</dbReference>
<evidence type="ECO:0000256" key="2">
    <source>
        <dbReference type="ARBA" id="ARBA00022552"/>
    </source>
</evidence>
<feature type="binding site" evidence="6">
    <location>
        <position position="57"/>
    </location>
    <ligand>
        <name>S-adenosyl-L-methionine</name>
        <dbReference type="ChEBI" id="CHEBI:59789"/>
    </ligand>
</feature>
<dbReference type="Proteomes" id="UP000630353">
    <property type="component" value="Unassembled WGS sequence"/>
</dbReference>
<evidence type="ECO:0000313" key="8">
    <source>
        <dbReference type="EMBL" id="GHD54114.1"/>
    </source>
</evidence>
<dbReference type="EC" id="2.1.1.199" evidence="6"/>
<gene>
    <name evidence="6 8" type="primary">rsmH</name>
    <name evidence="8" type="ORF">GCM10017083_31260</name>
</gene>
<keyword evidence="6" id="KW-0963">Cytoplasm</keyword>
<evidence type="ECO:0000256" key="3">
    <source>
        <dbReference type="ARBA" id="ARBA00022603"/>
    </source>
</evidence>
<evidence type="ECO:0000313" key="9">
    <source>
        <dbReference type="Proteomes" id="UP000630353"/>
    </source>
</evidence>
<comment type="function">
    <text evidence="6">Specifically methylates the N4 position of cytidine in position 1402 (C1402) of 16S rRNA.</text>
</comment>
<evidence type="ECO:0000256" key="4">
    <source>
        <dbReference type="ARBA" id="ARBA00022679"/>
    </source>
</evidence>
<keyword evidence="2 6" id="KW-0698">rRNA processing</keyword>
<keyword evidence="5 6" id="KW-0949">S-adenosyl-L-methionine</keyword>
<dbReference type="GO" id="GO:0070475">
    <property type="term" value="P:rRNA base methylation"/>
    <property type="evidence" value="ECO:0007669"/>
    <property type="project" value="UniProtKB-UniRule"/>
</dbReference>
<dbReference type="PANTHER" id="PTHR11265:SF0">
    <property type="entry name" value="12S RRNA N4-METHYLCYTIDINE METHYLTRANSFERASE"/>
    <property type="match status" value="1"/>
</dbReference>
<comment type="caution">
    <text evidence="8">The sequence shown here is derived from an EMBL/GenBank/DDBJ whole genome shotgun (WGS) entry which is preliminary data.</text>
</comment>
<feature type="binding site" evidence="6">
    <location>
        <position position="84"/>
    </location>
    <ligand>
        <name>S-adenosyl-L-methionine</name>
        <dbReference type="ChEBI" id="CHEBI:59789"/>
    </ligand>
</feature>
<reference evidence="8" key="2">
    <citation type="submission" date="2020-09" db="EMBL/GenBank/DDBJ databases">
        <authorList>
            <person name="Sun Q."/>
            <person name="Kim S."/>
        </authorList>
    </citation>
    <scope>NUCLEOTIDE SEQUENCE</scope>
    <source>
        <strain evidence="8">KCTC 42651</strain>
    </source>
</reference>
<keyword evidence="3 6" id="KW-0489">Methyltransferase</keyword>
<dbReference type="GO" id="GO:0071424">
    <property type="term" value="F:rRNA (cytosine-N4-)-methyltransferase activity"/>
    <property type="evidence" value="ECO:0007669"/>
    <property type="project" value="UniProtKB-UniRule"/>
</dbReference>
<dbReference type="InterPro" id="IPR002903">
    <property type="entry name" value="RsmH"/>
</dbReference>
<evidence type="ECO:0000256" key="5">
    <source>
        <dbReference type="ARBA" id="ARBA00022691"/>
    </source>
</evidence>
<dbReference type="AlphaFoldDB" id="A0A918XTM3"/>
<dbReference type="PIRSF" id="PIRSF004486">
    <property type="entry name" value="MraW"/>
    <property type="match status" value="1"/>
</dbReference>
<dbReference type="InterPro" id="IPR029063">
    <property type="entry name" value="SAM-dependent_MTases_sf"/>
</dbReference>